<dbReference type="EC" id="3.6.4.-" evidence="13"/>
<evidence type="ECO:0000313" key="17">
    <source>
        <dbReference type="Proteomes" id="UP000046155"/>
    </source>
</evidence>
<evidence type="ECO:0000256" key="11">
    <source>
        <dbReference type="ARBA" id="ARBA00061399"/>
    </source>
</evidence>
<dbReference type="PANTHER" id="PTHR47964">
    <property type="entry name" value="ATP-DEPENDENT DNA HELICASE HOMOLOG RECG, CHLOROPLASTIC"/>
    <property type="match status" value="1"/>
</dbReference>
<keyword evidence="7 13" id="KW-0067">ATP-binding</keyword>
<dbReference type="OrthoDB" id="9804325at2"/>
<dbReference type="SUPFAM" id="SSF143517">
    <property type="entry name" value="TRCF domain-like"/>
    <property type="match status" value="1"/>
</dbReference>
<keyword evidence="4 13" id="KW-0227">DNA damage</keyword>
<dbReference type="SMART" id="SM00487">
    <property type="entry name" value="DEXDc"/>
    <property type="match status" value="1"/>
</dbReference>
<keyword evidence="9 13" id="KW-0234">DNA repair</keyword>
<name>A0A0B7MC90_9FIRM</name>
<reference evidence="17" key="1">
    <citation type="submission" date="2015-01" db="EMBL/GenBank/DDBJ databases">
        <authorList>
            <person name="Manzoor Shahid"/>
            <person name="Zubair Saima"/>
        </authorList>
    </citation>
    <scope>NUCLEOTIDE SEQUENCE [LARGE SCALE GENOMIC DNA]</scope>
    <source>
        <strain evidence="17">Sp3</strain>
    </source>
</reference>
<evidence type="ECO:0000256" key="9">
    <source>
        <dbReference type="ARBA" id="ARBA00023204"/>
    </source>
</evidence>
<dbReference type="NCBIfam" id="TIGR00580">
    <property type="entry name" value="mfd"/>
    <property type="match status" value="1"/>
</dbReference>
<evidence type="ECO:0000313" key="16">
    <source>
        <dbReference type="EMBL" id="CEO87675.1"/>
    </source>
</evidence>
<dbReference type="GO" id="GO:0005524">
    <property type="term" value="F:ATP binding"/>
    <property type="evidence" value="ECO:0007669"/>
    <property type="project" value="UniProtKB-UniRule"/>
</dbReference>
<comment type="function">
    <text evidence="13">Couples transcription and DNA repair by recognizing RNA polymerase (RNAP) stalled at DNA lesions. Mediates ATP-dependent release of RNAP and its truncated transcript from the DNA, and recruitment of nucleotide excision repair machinery to the damaged site.</text>
</comment>
<feature type="domain" description="Helicase ATP-binding" evidence="14">
    <location>
        <begin position="133"/>
        <end position="294"/>
    </location>
</feature>
<evidence type="ECO:0000256" key="10">
    <source>
        <dbReference type="ARBA" id="ARBA00061104"/>
    </source>
</evidence>
<dbReference type="Proteomes" id="UP000046155">
    <property type="component" value="Unassembled WGS sequence"/>
</dbReference>
<dbReference type="InterPro" id="IPR001650">
    <property type="entry name" value="Helicase_C-like"/>
</dbReference>
<dbReference type="PANTHER" id="PTHR47964:SF1">
    <property type="entry name" value="ATP-DEPENDENT DNA HELICASE HOMOLOG RECG, CHLOROPLASTIC"/>
    <property type="match status" value="1"/>
</dbReference>
<dbReference type="GO" id="GO:0003684">
    <property type="term" value="F:damaged DNA binding"/>
    <property type="evidence" value="ECO:0007669"/>
    <property type="project" value="InterPro"/>
</dbReference>
<dbReference type="Pfam" id="PF00271">
    <property type="entry name" value="Helicase_C"/>
    <property type="match status" value="1"/>
</dbReference>
<feature type="domain" description="Helicase C-terminal" evidence="15">
    <location>
        <begin position="303"/>
        <end position="469"/>
    </location>
</feature>
<evidence type="ECO:0000256" key="2">
    <source>
        <dbReference type="ARBA" id="ARBA00022490"/>
    </source>
</evidence>
<dbReference type="PROSITE" id="PS51192">
    <property type="entry name" value="HELICASE_ATP_BIND_1"/>
    <property type="match status" value="1"/>
</dbReference>
<dbReference type="FunFam" id="3.40.50.300:FF:000546">
    <property type="entry name" value="Transcription-repair-coupling factor"/>
    <property type="match status" value="1"/>
</dbReference>
<dbReference type="InterPro" id="IPR004576">
    <property type="entry name" value="Mfd"/>
</dbReference>
<dbReference type="InterPro" id="IPR003711">
    <property type="entry name" value="CarD-like/TRCF_RID"/>
</dbReference>
<dbReference type="GO" id="GO:0005737">
    <property type="term" value="C:cytoplasm"/>
    <property type="evidence" value="ECO:0007669"/>
    <property type="project" value="UniProtKB-SubCell"/>
</dbReference>
<keyword evidence="17" id="KW-1185">Reference proteome</keyword>
<evidence type="ECO:0000259" key="14">
    <source>
        <dbReference type="PROSITE" id="PS51192"/>
    </source>
</evidence>
<comment type="similarity">
    <text evidence="10 13">In the N-terminal section; belongs to the UvrB family.</text>
</comment>
<dbReference type="Pfam" id="PF03461">
    <property type="entry name" value="TRCF"/>
    <property type="match status" value="1"/>
</dbReference>
<evidence type="ECO:0000256" key="6">
    <source>
        <dbReference type="ARBA" id="ARBA00022806"/>
    </source>
</evidence>
<keyword evidence="3 13" id="KW-0547">Nucleotide-binding</keyword>
<dbReference type="InterPro" id="IPR027417">
    <property type="entry name" value="P-loop_NTPase"/>
</dbReference>
<dbReference type="HAMAP" id="MF_00969">
    <property type="entry name" value="TRCF"/>
    <property type="match status" value="1"/>
</dbReference>
<evidence type="ECO:0000256" key="5">
    <source>
        <dbReference type="ARBA" id="ARBA00022801"/>
    </source>
</evidence>
<keyword evidence="8 13" id="KW-0238">DNA-binding</keyword>
<dbReference type="GO" id="GO:0006355">
    <property type="term" value="P:regulation of DNA-templated transcription"/>
    <property type="evidence" value="ECO:0007669"/>
    <property type="project" value="UniProtKB-UniRule"/>
</dbReference>
<evidence type="ECO:0000259" key="15">
    <source>
        <dbReference type="PROSITE" id="PS51194"/>
    </source>
</evidence>
<dbReference type="InterPro" id="IPR047112">
    <property type="entry name" value="RecG/Mfd"/>
</dbReference>
<dbReference type="Gene3D" id="3.40.50.300">
    <property type="entry name" value="P-loop containing nucleotide triphosphate hydrolases"/>
    <property type="match status" value="2"/>
</dbReference>
<dbReference type="SMART" id="SM00982">
    <property type="entry name" value="TRCF"/>
    <property type="match status" value="1"/>
</dbReference>
<dbReference type="Gene3D" id="3.90.1150.50">
    <property type="entry name" value="Transcription-repair-coupling factor, D7 domain"/>
    <property type="match status" value="1"/>
</dbReference>
<evidence type="ECO:0000256" key="8">
    <source>
        <dbReference type="ARBA" id="ARBA00023125"/>
    </source>
</evidence>
<keyword evidence="2 13" id="KW-0963">Cytoplasm</keyword>
<dbReference type="SMART" id="SM01058">
    <property type="entry name" value="CarD_TRCF"/>
    <property type="match status" value="1"/>
</dbReference>
<comment type="similarity">
    <text evidence="11 13">In the C-terminal section; belongs to the helicase family. RecG subfamily.</text>
</comment>
<dbReference type="Gene3D" id="2.40.10.170">
    <property type="match status" value="1"/>
</dbReference>
<dbReference type="InterPro" id="IPR014001">
    <property type="entry name" value="Helicase_ATP-bd"/>
</dbReference>
<dbReference type="GO" id="GO:0016787">
    <property type="term" value="F:hydrolase activity"/>
    <property type="evidence" value="ECO:0007669"/>
    <property type="project" value="UniProtKB-KW"/>
</dbReference>
<dbReference type="InterPro" id="IPR011545">
    <property type="entry name" value="DEAD/DEAH_box_helicase_dom"/>
</dbReference>
<dbReference type="GO" id="GO:0003678">
    <property type="term" value="F:DNA helicase activity"/>
    <property type="evidence" value="ECO:0007669"/>
    <property type="project" value="TreeGrafter"/>
</dbReference>
<dbReference type="AlphaFoldDB" id="A0A0B7MC90"/>
<dbReference type="SMART" id="SM00490">
    <property type="entry name" value="HELICc"/>
    <property type="match status" value="1"/>
</dbReference>
<evidence type="ECO:0000256" key="1">
    <source>
        <dbReference type="ARBA" id="ARBA00004496"/>
    </source>
</evidence>
<evidence type="ECO:0000256" key="7">
    <source>
        <dbReference type="ARBA" id="ARBA00022840"/>
    </source>
</evidence>
<evidence type="ECO:0000256" key="13">
    <source>
        <dbReference type="HAMAP-Rule" id="MF_00969"/>
    </source>
</evidence>
<accession>A0A0B7MC90</accession>
<dbReference type="InterPro" id="IPR005118">
    <property type="entry name" value="TRCF_C"/>
</dbReference>
<dbReference type="CDD" id="cd17991">
    <property type="entry name" value="DEXHc_TRCF"/>
    <property type="match status" value="1"/>
</dbReference>
<gene>
    <name evidence="13" type="primary">mfd</name>
    <name evidence="16" type="ORF">SSCH_1180007</name>
</gene>
<sequence length="659" mass="74630">MVHVHHGIGRYVGICEKETDDLKRDYLEIVYAGEARLFVPVDQVDLVQKYTGPEGTTPRLSRMGGSDWARLKQRVKKRVQELAEGLLALYAQRSNAPGYAFSQDTVWQREFEDGFPYEETPDQEEAIRDVKVDMERKRPMDRLICGDVGFGKTEVAIRAAFKAVQDGKQVAVLVPTTVLANQHYLTFRDRFSHYPVRVEMLSRFRTPTEQKKTLTDLQKGMVDVIIGTHRLLSGDVVFKDLGLLVIDEEQRFGVAHKEKIKMLKANVDVIAMTATPIPRTLQMSLGGVRDLSLIETPPEDRLPVQTYVLEYEPEMVRDAILKEIQRGGQAFYVHNRVRSISSIAHYLQGLVPEASFRIAHGQMKEDDLEKVMWDFLNKEFDCLVCTTIIESGLDFPNVNTLIVENADWFGLAQLYQLRGRVGRSNRLAYAYFTFTRDKVLTEQAEKRLRALQEFTEFGSGFKLAMRDLEIRGAGNVLGAEQHGHMAAVGFDLYNRLLQEAVSELKGEKPPEQMAAAPHFDLRVDSYIPDSYIRDGRQKVDIYRRLSMAGGLDEVMELAREVCDRFGKMPAPVSYLFDLAGIRVRASELKIREVQHTGYTLVMQFEEGVVPPGEQLASWSGIFGQRLSFSTVGALEIRLDTRGLAPRDLIAMLKKALIGG</sequence>
<organism evidence="16 17">
    <name type="scientific">Syntrophaceticus schinkii</name>
    <dbReference type="NCBI Taxonomy" id="499207"/>
    <lineage>
        <taxon>Bacteria</taxon>
        <taxon>Bacillati</taxon>
        <taxon>Bacillota</taxon>
        <taxon>Clostridia</taxon>
        <taxon>Thermoanaerobacterales</taxon>
        <taxon>Thermoanaerobacterales Family III. Incertae Sedis</taxon>
        <taxon>Syntrophaceticus</taxon>
    </lineage>
</organism>
<dbReference type="Pfam" id="PF00270">
    <property type="entry name" value="DEAD"/>
    <property type="match status" value="1"/>
</dbReference>
<proteinExistence type="inferred from homology"/>
<dbReference type="GO" id="GO:0000716">
    <property type="term" value="P:transcription-coupled nucleotide-excision repair, DNA damage recognition"/>
    <property type="evidence" value="ECO:0007669"/>
    <property type="project" value="UniProtKB-UniRule"/>
</dbReference>
<evidence type="ECO:0000256" key="12">
    <source>
        <dbReference type="ARBA" id="ARBA00070128"/>
    </source>
</evidence>
<comment type="subcellular location">
    <subcellularLocation>
        <location evidence="1 13">Cytoplasm</location>
    </subcellularLocation>
</comment>
<evidence type="ECO:0000256" key="4">
    <source>
        <dbReference type="ARBA" id="ARBA00022763"/>
    </source>
</evidence>
<keyword evidence="6" id="KW-0347">Helicase</keyword>
<dbReference type="Pfam" id="PF02559">
    <property type="entry name" value="CarD_TRCF_RID"/>
    <property type="match status" value="1"/>
</dbReference>
<dbReference type="EMBL" id="CDRZ01000022">
    <property type="protein sequence ID" value="CEO87675.1"/>
    <property type="molecule type" value="Genomic_DNA"/>
</dbReference>
<protein>
    <recommendedName>
        <fullName evidence="12 13">Transcription-repair-coupling factor</fullName>
        <shortName evidence="13">TRCF</shortName>
        <ecNumber evidence="13">3.6.4.-</ecNumber>
    </recommendedName>
</protein>
<dbReference type="InterPro" id="IPR037235">
    <property type="entry name" value="TRCF-like_C_D7"/>
</dbReference>
<dbReference type="SUPFAM" id="SSF52540">
    <property type="entry name" value="P-loop containing nucleoside triphosphate hydrolases"/>
    <property type="match status" value="2"/>
</dbReference>
<dbReference type="PROSITE" id="PS51194">
    <property type="entry name" value="HELICASE_CTER"/>
    <property type="match status" value="1"/>
</dbReference>
<keyword evidence="5 13" id="KW-0378">Hydrolase</keyword>
<evidence type="ECO:0000256" key="3">
    <source>
        <dbReference type="ARBA" id="ARBA00022741"/>
    </source>
</evidence>